<name>A0AAV7I0L4_COTGL</name>
<dbReference type="EMBL" id="JAHXZJ010002609">
    <property type="protein sequence ID" value="KAH0539921.1"/>
    <property type="molecule type" value="Genomic_DNA"/>
</dbReference>
<accession>A0AAV7I0L4</accession>
<dbReference type="Proteomes" id="UP000826195">
    <property type="component" value="Unassembled WGS sequence"/>
</dbReference>
<feature type="region of interest" description="Disordered" evidence="1">
    <location>
        <begin position="258"/>
        <end position="281"/>
    </location>
</feature>
<sequence length="281" mass="31884">MVEPIMSGHCRFGSPHTRESATTTANVITGYVENSLKTRERIFDRITGTVVPEINNNSKPSTNSDYSTMTNNDGNLQYADQDFEDDFILNTEDLPEKPTSHYHHQQKQRQLGLQRMFATNFALADTTNSNKPPKEQSLENLTQSLSDLCKKDFIEGPESEQQPEQQQLEQQELGQQQQQKPELHQQPGEPLIIPIASISTGTPSLRPLSRYFRPRIIDESSDEELKKSLTKNISQTAASSKAKVRQDTSKFHLTPYDIKPLLSRDSSPKKTTSRCDEDFNK</sequence>
<comment type="caution">
    <text evidence="2">The sequence shown here is derived from an EMBL/GenBank/DDBJ whole genome shotgun (WGS) entry which is preliminary data.</text>
</comment>
<evidence type="ECO:0000256" key="1">
    <source>
        <dbReference type="SAM" id="MobiDB-lite"/>
    </source>
</evidence>
<evidence type="ECO:0000313" key="2">
    <source>
        <dbReference type="EMBL" id="KAH0539921.1"/>
    </source>
</evidence>
<dbReference type="AlphaFoldDB" id="A0AAV7I0L4"/>
<proteinExistence type="predicted"/>
<keyword evidence="3" id="KW-1185">Reference proteome</keyword>
<feature type="compositionally biased region" description="Low complexity" evidence="1">
    <location>
        <begin position="159"/>
        <end position="185"/>
    </location>
</feature>
<feature type="region of interest" description="Disordered" evidence="1">
    <location>
        <begin position="157"/>
        <end position="185"/>
    </location>
</feature>
<protein>
    <submittedName>
        <fullName evidence="2">Uncharacterized protein</fullName>
    </submittedName>
</protein>
<evidence type="ECO:0000313" key="3">
    <source>
        <dbReference type="Proteomes" id="UP000826195"/>
    </source>
</evidence>
<reference evidence="2 3" key="1">
    <citation type="journal article" date="2021" name="J. Hered.">
        <title>A chromosome-level genome assembly of the parasitoid wasp, Cotesia glomerata (Hymenoptera: Braconidae).</title>
        <authorList>
            <person name="Pinto B.J."/>
            <person name="Weis J.J."/>
            <person name="Gamble T."/>
            <person name="Ode P.J."/>
            <person name="Paul R."/>
            <person name="Zaspel J.M."/>
        </authorList>
    </citation>
    <scope>NUCLEOTIDE SEQUENCE [LARGE SCALE GENOMIC DNA]</scope>
    <source>
        <strain evidence="2">CgM1</strain>
    </source>
</reference>
<gene>
    <name evidence="2" type="ORF">KQX54_009934</name>
</gene>
<organism evidence="2 3">
    <name type="scientific">Cotesia glomerata</name>
    <name type="common">Lepidopteran parasitic wasp</name>
    <name type="synonym">Apanteles glomeratus</name>
    <dbReference type="NCBI Taxonomy" id="32391"/>
    <lineage>
        <taxon>Eukaryota</taxon>
        <taxon>Metazoa</taxon>
        <taxon>Ecdysozoa</taxon>
        <taxon>Arthropoda</taxon>
        <taxon>Hexapoda</taxon>
        <taxon>Insecta</taxon>
        <taxon>Pterygota</taxon>
        <taxon>Neoptera</taxon>
        <taxon>Endopterygota</taxon>
        <taxon>Hymenoptera</taxon>
        <taxon>Apocrita</taxon>
        <taxon>Ichneumonoidea</taxon>
        <taxon>Braconidae</taxon>
        <taxon>Microgastrinae</taxon>
        <taxon>Cotesia</taxon>
    </lineage>
</organism>